<name>A0A1X2GPB9_9FUNG</name>
<evidence type="ECO:0000256" key="7">
    <source>
        <dbReference type="SAM" id="MobiDB-lite"/>
    </source>
</evidence>
<accession>A0A1X2GPB9</accession>
<feature type="repeat" description="RCC1" evidence="6">
    <location>
        <begin position="142"/>
        <end position="205"/>
    </location>
</feature>
<keyword evidence="3 5" id="KW-0863">Zinc-finger</keyword>
<dbReference type="EMBL" id="MCGT01000007">
    <property type="protein sequence ID" value="ORX58264.1"/>
    <property type="molecule type" value="Genomic_DNA"/>
</dbReference>
<proteinExistence type="predicted"/>
<feature type="repeat" description="RCC1" evidence="6">
    <location>
        <begin position="206"/>
        <end position="261"/>
    </location>
</feature>
<dbReference type="PROSITE" id="PS50012">
    <property type="entry name" value="RCC1_3"/>
    <property type="match status" value="5"/>
</dbReference>
<evidence type="ECO:0000256" key="5">
    <source>
        <dbReference type="PROSITE-ProRule" id="PRU00146"/>
    </source>
</evidence>
<evidence type="ECO:0000256" key="2">
    <source>
        <dbReference type="ARBA" id="ARBA00022737"/>
    </source>
</evidence>
<dbReference type="InterPro" id="IPR001965">
    <property type="entry name" value="Znf_PHD"/>
</dbReference>
<dbReference type="Pfam" id="PF25390">
    <property type="entry name" value="WD40_RLD"/>
    <property type="match status" value="1"/>
</dbReference>
<gene>
    <name evidence="9" type="ORF">DM01DRAFT_328627</name>
</gene>
<dbReference type="InterPro" id="IPR013083">
    <property type="entry name" value="Znf_RING/FYVE/PHD"/>
</dbReference>
<feature type="domain" description="PHD-type" evidence="8">
    <location>
        <begin position="385"/>
        <end position="435"/>
    </location>
</feature>
<dbReference type="InterPro" id="IPR058923">
    <property type="entry name" value="RCC1-like_dom"/>
</dbReference>
<evidence type="ECO:0000259" key="8">
    <source>
        <dbReference type="PROSITE" id="PS50016"/>
    </source>
</evidence>
<dbReference type="PANTHER" id="PTHR46207">
    <property type="entry name" value="PROTEIN RCC2"/>
    <property type="match status" value="1"/>
</dbReference>
<feature type="region of interest" description="Disordered" evidence="7">
    <location>
        <begin position="435"/>
        <end position="462"/>
    </location>
</feature>
<dbReference type="STRING" id="101127.A0A1X2GPB9"/>
<keyword evidence="10" id="KW-1185">Reference proteome</keyword>
<evidence type="ECO:0000313" key="10">
    <source>
        <dbReference type="Proteomes" id="UP000242146"/>
    </source>
</evidence>
<feature type="repeat" description="RCC1" evidence="6">
    <location>
        <begin position="314"/>
        <end position="367"/>
    </location>
</feature>
<dbReference type="GO" id="GO:0016020">
    <property type="term" value="C:membrane"/>
    <property type="evidence" value="ECO:0007669"/>
    <property type="project" value="TreeGrafter"/>
</dbReference>
<dbReference type="GO" id="GO:0031267">
    <property type="term" value="F:small GTPase binding"/>
    <property type="evidence" value="ECO:0007669"/>
    <property type="project" value="TreeGrafter"/>
</dbReference>
<evidence type="ECO:0000256" key="4">
    <source>
        <dbReference type="ARBA" id="ARBA00022833"/>
    </source>
</evidence>
<feature type="compositionally biased region" description="Low complexity" evidence="7">
    <location>
        <begin position="442"/>
        <end position="451"/>
    </location>
</feature>
<dbReference type="CDD" id="cd15545">
    <property type="entry name" value="PHD_BAZ2A_like"/>
    <property type="match status" value="1"/>
</dbReference>
<dbReference type="InterPro" id="IPR019787">
    <property type="entry name" value="Znf_PHD-finger"/>
</dbReference>
<dbReference type="PROSITE" id="PS00626">
    <property type="entry name" value="RCC1_2"/>
    <property type="match status" value="1"/>
</dbReference>
<dbReference type="PANTHER" id="PTHR46207:SF1">
    <property type="entry name" value="PROTEIN RCC2"/>
    <property type="match status" value="1"/>
</dbReference>
<dbReference type="SUPFAM" id="SSF50985">
    <property type="entry name" value="RCC1/BLIP-II"/>
    <property type="match status" value="1"/>
</dbReference>
<dbReference type="AlphaFoldDB" id="A0A1X2GPB9"/>
<dbReference type="InterPro" id="IPR011011">
    <property type="entry name" value="Znf_FYVE_PHD"/>
</dbReference>
<dbReference type="Gene3D" id="3.30.40.10">
    <property type="entry name" value="Zinc/RING finger domain, C3HC4 (zinc finger)"/>
    <property type="match status" value="1"/>
</dbReference>
<feature type="repeat" description="RCC1" evidence="6">
    <location>
        <begin position="92"/>
        <end position="141"/>
    </location>
</feature>
<reference evidence="9 10" key="1">
    <citation type="submission" date="2016-07" db="EMBL/GenBank/DDBJ databases">
        <title>Pervasive Adenine N6-methylation of Active Genes in Fungi.</title>
        <authorList>
            <consortium name="DOE Joint Genome Institute"/>
            <person name="Mondo S.J."/>
            <person name="Dannebaum R.O."/>
            <person name="Kuo R.C."/>
            <person name="Labutti K."/>
            <person name="Haridas S."/>
            <person name="Kuo A."/>
            <person name="Salamov A."/>
            <person name="Ahrendt S.R."/>
            <person name="Lipzen A."/>
            <person name="Sullivan W."/>
            <person name="Andreopoulos W.B."/>
            <person name="Clum A."/>
            <person name="Lindquist E."/>
            <person name="Daum C."/>
            <person name="Ramamoorthy G.K."/>
            <person name="Gryganskyi A."/>
            <person name="Culley D."/>
            <person name="Magnuson J.K."/>
            <person name="James T.Y."/>
            <person name="O'Malley M.A."/>
            <person name="Stajich J.E."/>
            <person name="Spatafora J.W."/>
            <person name="Visel A."/>
            <person name="Grigoriev I.V."/>
        </authorList>
    </citation>
    <scope>NUCLEOTIDE SEQUENCE [LARGE SCALE GENOMIC DNA]</scope>
    <source>
        <strain evidence="9 10">NRRL 3301</strain>
    </source>
</reference>
<dbReference type="PRINTS" id="PR00633">
    <property type="entry name" value="RCCNDNSATION"/>
</dbReference>
<dbReference type="GO" id="GO:0008270">
    <property type="term" value="F:zinc ion binding"/>
    <property type="evidence" value="ECO:0007669"/>
    <property type="project" value="UniProtKB-KW"/>
</dbReference>
<dbReference type="SMART" id="SM00249">
    <property type="entry name" value="PHD"/>
    <property type="match status" value="1"/>
</dbReference>
<evidence type="ECO:0000256" key="6">
    <source>
        <dbReference type="PROSITE-ProRule" id="PRU00235"/>
    </source>
</evidence>
<dbReference type="PROSITE" id="PS50016">
    <property type="entry name" value="ZF_PHD_2"/>
    <property type="match status" value="1"/>
</dbReference>
<evidence type="ECO:0000256" key="1">
    <source>
        <dbReference type="ARBA" id="ARBA00022723"/>
    </source>
</evidence>
<feature type="repeat" description="RCC1" evidence="6">
    <location>
        <begin position="37"/>
        <end position="91"/>
    </location>
</feature>
<dbReference type="Gene3D" id="2.130.10.30">
    <property type="entry name" value="Regulator of chromosome condensation 1/beta-lactamase-inhibitor protein II"/>
    <property type="match status" value="2"/>
</dbReference>
<dbReference type="InterPro" id="IPR009091">
    <property type="entry name" value="RCC1/BLIP-II"/>
</dbReference>
<protein>
    <submittedName>
        <fullName evidence="9">RCC1/BLIP-II protein</fullName>
    </submittedName>
</protein>
<keyword evidence="1" id="KW-0479">Metal-binding</keyword>
<organism evidence="9 10">
    <name type="scientific">Hesseltinella vesiculosa</name>
    <dbReference type="NCBI Taxonomy" id="101127"/>
    <lineage>
        <taxon>Eukaryota</taxon>
        <taxon>Fungi</taxon>
        <taxon>Fungi incertae sedis</taxon>
        <taxon>Mucoromycota</taxon>
        <taxon>Mucoromycotina</taxon>
        <taxon>Mucoromycetes</taxon>
        <taxon>Mucorales</taxon>
        <taxon>Cunninghamellaceae</taxon>
        <taxon>Hesseltinella</taxon>
    </lineage>
</organism>
<dbReference type="Proteomes" id="UP000242146">
    <property type="component" value="Unassembled WGS sequence"/>
</dbReference>
<comment type="caution">
    <text evidence="9">The sequence shown here is derived from an EMBL/GenBank/DDBJ whole genome shotgun (WGS) entry which is preliminary data.</text>
</comment>
<dbReference type="Pfam" id="PF00628">
    <property type="entry name" value="PHD"/>
    <property type="match status" value="1"/>
</dbReference>
<dbReference type="InterPro" id="IPR028641">
    <property type="entry name" value="RCC2"/>
</dbReference>
<dbReference type="OrthoDB" id="5370059at2759"/>
<keyword evidence="4" id="KW-0862">Zinc</keyword>
<dbReference type="InterPro" id="IPR000408">
    <property type="entry name" value="Reg_chr_condens"/>
</dbReference>
<evidence type="ECO:0000313" key="9">
    <source>
        <dbReference type="EMBL" id="ORX58264.1"/>
    </source>
</evidence>
<evidence type="ECO:0000256" key="3">
    <source>
        <dbReference type="ARBA" id="ARBA00022771"/>
    </source>
</evidence>
<dbReference type="SUPFAM" id="SSF57903">
    <property type="entry name" value="FYVE/PHD zinc finger"/>
    <property type="match status" value="1"/>
</dbReference>
<keyword evidence="2" id="KW-0677">Repeat</keyword>
<sequence>MTFLYTPHLIRELVDVPIEKVVTSPVACHSVLISSAGEAWVLGRNDRGQLGKDHAEQNIRYPVRLDPAVFNKEKVVTAATGRNHTLIVTDAGKVYGAGDNRLGQLGRNGSIPGFTLIKSLKDHTVVDVACGADFSVVLNDNGQVFTFGSLEFGQLGTVTSSNLLKIAGQFGAEPSPDPTLVQGLSNRKIVSVTCGTNHTLALDDEGYVFSWGFGGFGRLGHSEQKDLGSPRMIDQFSSTHRINRAVKITCGATCSMAIDGNKQLYLWGKWKNTGDGSSGQPWMFPKPLFDLNGWKVSDIAAGASSLFALVYSEKTSIAWGQVKYGELGYGDDVQRSSTIPQKIEPLEGIAPLMISAGLGHTLMIVKPDNELVPELPKWPAVEETEDGCVKCKKTDDEDNLLLCDKCDDSIHTYCAIPKLTEIPEGEWYCDRCHPPNKKRSHSTSSSVPDLSVSERKKAKAAA</sequence>